<evidence type="ECO:0000256" key="1">
    <source>
        <dbReference type="SAM" id="MobiDB-lite"/>
    </source>
</evidence>
<keyword evidence="2" id="KW-0732">Signal</keyword>
<proteinExistence type="predicted"/>
<evidence type="ECO:0000313" key="3">
    <source>
        <dbReference type="Proteomes" id="UP000694867"/>
    </source>
</evidence>
<dbReference type="AlphaFoldDB" id="A0AAJ6QRJ4"/>
<feature type="region of interest" description="Disordered" evidence="1">
    <location>
        <begin position="48"/>
        <end position="123"/>
    </location>
</feature>
<protein>
    <submittedName>
        <fullName evidence="4">Uncharacterized protein LOC100901967</fullName>
    </submittedName>
</protein>
<dbReference type="Proteomes" id="UP000694867">
    <property type="component" value="Unplaced"/>
</dbReference>
<name>A0AAJ6QRJ4_9ACAR</name>
<keyword evidence="3" id="KW-1185">Reference proteome</keyword>
<feature type="signal peptide" evidence="2">
    <location>
        <begin position="1"/>
        <end position="22"/>
    </location>
</feature>
<evidence type="ECO:0000256" key="2">
    <source>
        <dbReference type="SAM" id="SignalP"/>
    </source>
</evidence>
<sequence length="123" mass="13335">MNHLRIILVVLAVVSLLPCILGQAFGKNVLGSLLLHRRHTTTAPTSRVKFVTQRHTAPRRASTTRASDLKADVETPDAKTTPVNAPRLTQSTPLGPAVDTSNNSPQGRIPRITNKVRGDQSRS</sequence>
<feature type="chain" id="PRO_5042543145" evidence="2">
    <location>
        <begin position="23"/>
        <end position="123"/>
    </location>
</feature>
<feature type="compositionally biased region" description="Polar residues" evidence="1">
    <location>
        <begin position="81"/>
        <end position="106"/>
    </location>
</feature>
<evidence type="ECO:0000313" key="4">
    <source>
        <dbReference type="RefSeq" id="XP_003741503.1"/>
    </source>
</evidence>
<feature type="compositionally biased region" description="Basic and acidic residues" evidence="1">
    <location>
        <begin position="67"/>
        <end position="77"/>
    </location>
</feature>
<dbReference type="KEGG" id="goe:100901967"/>
<accession>A0AAJ6QRJ4</accession>
<organism evidence="3 4">
    <name type="scientific">Galendromus occidentalis</name>
    <name type="common">western predatory mite</name>
    <dbReference type="NCBI Taxonomy" id="34638"/>
    <lineage>
        <taxon>Eukaryota</taxon>
        <taxon>Metazoa</taxon>
        <taxon>Ecdysozoa</taxon>
        <taxon>Arthropoda</taxon>
        <taxon>Chelicerata</taxon>
        <taxon>Arachnida</taxon>
        <taxon>Acari</taxon>
        <taxon>Parasitiformes</taxon>
        <taxon>Mesostigmata</taxon>
        <taxon>Gamasina</taxon>
        <taxon>Phytoseioidea</taxon>
        <taxon>Phytoseiidae</taxon>
        <taxon>Typhlodrominae</taxon>
        <taxon>Galendromus</taxon>
    </lineage>
</organism>
<reference evidence="4" key="1">
    <citation type="submission" date="2025-08" db="UniProtKB">
        <authorList>
            <consortium name="RefSeq"/>
        </authorList>
    </citation>
    <scope>IDENTIFICATION</scope>
</reference>
<dbReference type="RefSeq" id="XP_003741503.1">
    <property type="nucleotide sequence ID" value="XM_003741455.2"/>
</dbReference>
<dbReference type="GeneID" id="100901967"/>
<gene>
    <name evidence="4" type="primary">LOC100901967</name>
</gene>